<dbReference type="InterPro" id="IPR039298">
    <property type="entry name" value="ACOT13"/>
</dbReference>
<keyword evidence="21" id="KW-1185">Reference proteome</keyword>
<dbReference type="GO" id="GO:0047617">
    <property type="term" value="F:fatty acyl-CoA hydrolase activity"/>
    <property type="evidence" value="ECO:0007669"/>
    <property type="project" value="InterPro"/>
</dbReference>
<dbReference type="Proteomes" id="UP000032141">
    <property type="component" value="Chromosome C6"/>
</dbReference>
<comment type="function">
    <text evidence="14">Catalyzes the hydrolysis of acyl-CoAs into free fatty acids and coenzyme A (CoASH), regulating their respective intracellular levels. Has acyl-CoA thioesterase activity towards medium (C12) and long-chain (C18) fatty acyl-CoA substrates. Can also hydrolyze 3-hydroxyphenylacetyl-CoA and 3,4-dihydroxyphenylacetyl-CoA (in vitro). May play a role in controlling adaptive thermogenesis.</text>
</comment>
<dbReference type="GO" id="GO:0005739">
    <property type="term" value="C:mitochondrion"/>
    <property type="evidence" value="ECO:0007669"/>
    <property type="project" value="UniProtKB-SubCell"/>
</dbReference>
<reference evidence="20 21" key="1">
    <citation type="journal article" date="2014" name="Genome Biol.">
        <title>Transcriptome and methylome profiling reveals relics of genome dominance in the mesopolyploid Brassica oleracea.</title>
        <authorList>
            <person name="Parkin I.A."/>
            <person name="Koh C."/>
            <person name="Tang H."/>
            <person name="Robinson S.J."/>
            <person name="Kagale S."/>
            <person name="Clarke W.E."/>
            <person name="Town C.D."/>
            <person name="Nixon J."/>
            <person name="Krishnakumar V."/>
            <person name="Bidwell S.L."/>
            <person name="Denoeud F."/>
            <person name="Belcram H."/>
            <person name="Links M.G."/>
            <person name="Just J."/>
            <person name="Clarke C."/>
            <person name="Bender T."/>
            <person name="Huebert T."/>
            <person name="Mason A.S."/>
            <person name="Pires J.C."/>
            <person name="Barker G."/>
            <person name="Moore J."/>
            <person name="Walley P.G."/>
            <person name="Manoli S."/>
            <person name="Batley J."/>
            <person name="Edwards D."/>
            <person name="Nelson M.N."/>
            <person name="Wang X."/>
            <person name="Paterson A.H."/>
            <person name="King G."/>
            <person name="Bancroft I."/>
            <person name="Chalhoub B."/>
            <person name="Sharpe A.G."/>
        </authorList>
    </citation>
    <scope>NUCLEOTIDE SEQUENCE</scope>
    <source>
        <strain evidence="20 21">cv. TO1000</strain>
    </source>
</reference>
<dbReference type="OMA" id="KQWMASH"/>
<keyword evidence="7" id="KW-0378">Hydrolase</keyword>
<dbReference type="EnsemblPlants" id="Bo6g039990.1">
    <property type="protein sequence ID" value="Bo6g039990.1"/>
    <property type="gene ID" value="Bo6g039990"/>
</dbReference>
<dbReference type="SMR" id="A0A0D3CRF7"/>
<name>A0A0D3CRF7_BRAOL</name>
<evidence type="ECO:0000256" key="16">
    <source>
        <dbReference type="ARBA" id="ARBA00067273"/>
    </source>
</evidence>
<dbReference type="KEGG" id="boe:106299176"/>
<dbReference type="AlphaFoldDB" id="A0A0D3CRF7"/>
<evidence type="ECO:0000313" key="21">
    <source>
        <dbReference type="Proteomes" id="UP000032141"/>
    </source>
</evidence>
<evidence type="ECO:0000313" key="20">
    <source>
        <dbReference type="EnsemblPlants" id="Bo6g039990.1"/>
    </source>
</evidence>
<dbReference type="InterPro" id="IPR006683">
    <property type="entry name" value="Thioestr_dom"/>
</dbReference>
<dbReference type="GO" id="GO:0005829">
    <property type="term" value="C:cytosol"/>
    <property type="evidence" value="ECO:0007669"/>
    <property type="project" value="UniProtKB-SubCell"/>
</dbReference>
<evidence type="ECO:0000256" key="5">
    <source>
        <dbReference type="ARBA" id="ARBA00008324"/>
    </source>
</evidence>
<evidence type="ECO:0000256" key="13">
    <source>
        <dbReference type="ARBA" id="ARBA00052976"/>
    </source>
</evidence>
<dbReference type="FunFam" id="3.10.129.10:FF:000021">
    <property type="entry name" value="Acyl-coenzyme A thioesterase 13"/>
    <property type="match status" value="1"/>
</dbReference>
<dbReference type="RefSeq" id="XP_013590760.1">
    <property type="nucleotide sequence ID" value="XM_013735306.1"/>
</dbReference>
<keyword evidence="12" id="KW-0539">Nucleus</keyword>
<keyword evidence="9" id="KW-0443">Lipid metabolism</keyword>
<comment type="subcellular location">
    <subcellularLocation>
        <location evidence="3">Cytoplasm</location>
        <location evidence="3">Cytoskeleton</location>
        <location evidence="3">Spindle</location>
    </subcellularLocation>
    <subcellularLocation>
        <location evidence="4">Cytoplasm</location>
        <location evidence="4">Cytosol</location>
    </subcellularLocation>
    <subcellularLocation>
        <location evidence="2">Mitochondrion</location>
    </subcellularLocation>
    <subcellularLocation>
        <location evidence="1">Nucleus</location>
    </subcellularLocation>
</comment>
<dbReference type="GO" id="GO:0005819">
    <property type="term" value="C:spindle"/>
    <property type="evidence" value="ECO:0007669"/>
    <property type="project" value="UniProtKB-SubCell"/>
</dbReference>
<evidence type="ECO:0000256" key="8">
    <source>
        <dbReference type="ARBA" id="ARBA00022990"/>
    </source>
</evidence>
<evidence type="ECO:0000259" key="19">
    <source>
        <dbReference type="Pfam" id="PF03061"/>
    </source>
</evidence>
<keyword evidence="8" id="KW-0007">Acetylation</keyword>
<dbReference type="InterPro" id="IPR029069">
    <property type="entry name" value="HotDog_dom_sf"/>
</dbReference>
<evidence type="ECO:0000256" key="15">
    <source>
        <dbReference type="ARBA" id="ARBA00064709"/>
    </source>
</evidence>
<dbReference type="PANTHER" id="PTHR21660">
    <property type="entry name" value="THIOESTERASE SUPERFAMILY MEMBER-RELATED"/>
    <property type="match status" value="1"/>
</dbReference>
<accession>A0A0D3CRF7</accession>
<protein>
    <recommendedName>
        <fullName evidence="16">Acyl-coenzyme A thioesterase 13</fullName>
    </recommendedName>
    <alternativeName>
        <fullName evidence="17">Hotdog-fold thioesterase superfamily member 2</fullName>
    </alternativeName>
    <alternativeName>
        <fullName evidence="18">Thioesterase superfamily member 2</fullName>
    </alternativeName>
</protein>
<keyword evidence="6" id="KW-0963">Cytoplasm</keyword>
<keyword evidence="11" id="KW-0206">Cytoskeleton</keyword>
<evidence type="ECO:0000256" key="11">
    <source>
        <dbReference type="ARBA" id="ARBA00023212"/>
    </source>
</evidence>
<evidence type="ECO:0000256" key="7">
    <source>
        <dbReference type="ARBA" id="ARBA00022801"/>
    </source>
</evidence>
<dbReference type="OrthoDB" id="46529at2759"/>
<dbReference type="HOGENOM" id="CLU_095487_1_0_1"/>
<sequence length="158" mass="17537">MEDSAILRVTTYLEELSNVRFDHFPGLILQGLQVIHVGKGFVQCKLIITDRVLGEDGTFHTGVIAALMELIGATAIYSDGGSHSHASIDLNYSLYSTAKNKEEVKIEARVVGRKEDLNSAVIEIRREYDEELIAMGRLRMVQLSLSDKHNGVHQASKL</sequence>
<evidence type="ECO:0000256" key="17">
    <source>
        <dbReference type="ARBA" id="ARBA00081533"/>
    </source>
</evidence>
<evidence type="ECO:0000256" key="9">
    <source>
        <dbReference type="ARBA" id="ARBA00023098"/>
    </source>
</evidence>
<dbReference type="Gene3D" id="3.10.129.10">
    <property type="entry name" value="Hotdog Thioesterase"/>
    <property type="match status" value="1"/>
</dbReference>
<comment type="subunit">
    <text evidence="15">Homotetramer. Interacts with PCTP.</text>
</comment>
<evidence type="ECO:0000256" key="14">
    <source>
        <dbReference type="ARBA" id="ARBA00058205"/>
    </source>
</evidence>
<feature type="domain" description="Thioesterase" evidence="19">
    <location>
        <begin position="57"/>
        <end position="127"/>
    </location>
</feature>
<organism evidence="20 21">
    <name type="scientific">Brassica oleracea var. oleracea</name>
    <dbReference type="NCBI Taxonomy" id="109376"/>
    <lineage>
        <taxon>Eukaryota</taxon>
        <taxon>Viridiplantae</taxon>
        <taxon>Streptophyta</taxon>
        <taxon>Embryophyta</taxon>
        <taxon>Tracheophyta</taxon>
        <taxon>Spermatophyta</taxon>
        <taxon>Magnoliopsida</taxon>
        <taxon>eudicotyledons</taxon>
        <taxon>Gunneridae</taxon>
        <taxon>Pentapetalae</taxon>
        <taxon>rosids</taxon>
        <taxon>malvids</taxon>
        <taxon>Brassicales</taxon>
        <taxon>Brassicaceae</taxon>
        <taxon>Brassiceae</taxon>
        <taxon>Brassica</taxon>
    </lineage>
</organism>
<evidence type="ECO:0000256" key="2">
    <source>
        <dbReference type="ARBA" id="ARBA00004173"/>
    </source>
</evidence>
<dbReference type="eggNOG" id="KOG3328">
    <property type="taxonomic scope" value="Eukaryota"/>
</dbReference>
<proteinExistence type="inferred from homology"/>
<evidence type="ECO:0000256" key="12">
    <source>
        <dbReference type="ARBA" id="ARBA00023242"/>
    </source>
</evidence>
<reference evidence="20" key="2">
    <citation type="submission" date="2015-03" db="UniProtKB">
        <authorList>
            <consortium name="EnsemblPlants"/>
        </authorList>
    </citation>
    <scope>IDENTIFICATION</scope>
</reference>
<dbReference type="GO" id="GO:0006629">
    <property type="term" value="P:lipid metabolic process"/>
    <property type="evidence" value="ECO:0007669"/>
    <property type="project" value="UniProtKB-KW"/>
</dbReference>
<evidence type="ECO:0000256" key="4">
    <source>
        <dbReference type="ARBA" id="ARBA00004514"/>
    </source>
</evidence>
<evidence type="ECO:0000256" key="3">
    <source>
        <dbReference type="ARBA" id="ARBA00004186"/>
    </source>
</evidence>
<dbReference type="GeneID" id="106299176"/>
<dbReference type="PANTHER" id="PTHR21660:SF1">
    <property type="entry name" value="ACYL-COENZYME A THIOESTERASE 13"/>
    <property type="match status" value="1"/>
</dbReference>
<evidence type="ECO:0000256" key="10">
    <source>
        <dbReference type="ARBA" id="ARBA00023128"/>
    </source>
</evidence>
<dbReference type="Pfam" id="PF03061">
    <property type="entry name" value="4HBT"/>
    <property type="match status" value="1"/>
</dbReference>
<comment type="catalytic activity">
    <reaction evidence="13">
        <text>a fatty acyl-CoA + H2O = a fatty acid + CoA + H(+)</text>
        <dbReference type="Rhea" id="RHEA:16781"/>
        <dbReference type="ChEBI" id="CHEBI:15377"/>
        <dbReference type="ChEBI" id="CHEBI:15378"/>
        <dbReference type="ChEBI" id="CHEBI:28868"/>
        <dbReference type="ChEBI" id="CHEBI:57287"/>
        <dbReference type="ChEBI" id="CHEBI:77636"/>
    </reaction>
    <physiologicalReaction direction="left-to-right" evidence="13">
        <dbReference type="Rhea" id="RHEA:16782"/>
    </physiologicalReaction>
</comment>
<comment type="similarity">
    <text evidence="5">Belongs to the thioesterase PaaI family.</text>
</comment>
<evidence type="ECO:0000256" key="18">
    <source>
        <dbReference type="ARBA" id="ARBA00083956"/>
    </source>
</evidence>
<evidence type="ECO:0000256" key="1">
    <source>
        <dbReference type="ARBA" id="ARBA00004123"/>
    </source>
</evidence>
<dbReference type="SUPFAM" id="SSF54637">
    <property type="entry name" value="Thioesterase/thiol ester dehydrase-isomerase"/>
    <property type="match status" value="1"/>
</dbReference>
<dbReference type="Gramene" id="Bo6g039990.1">
    <property type="protein sequence ID" value="Bo6g039990.1"/>
    <property type="gene ID" value="Bo6g039990"/>
</dbReference>
<dbReference type="CDD" id="cd03443">
    <property type="entry name" value="PaaI_thioesterase"/>
    <property type="match status" value="1"/>
</dbReference>
<keyword evidence="10" id="KW-0496">Mitochondrion</keyword>
<dbReference type="STRING" id="109376.A0A0D3CRF7"/>
<evidence type="ECO:0000256" key="6">
    <source>
        <dbReference type="ARBA" id="ARBA00022490"/>
    </source>
</evidence>
<dbReference type="GO" id="GO:0005634">
    <property type="term" value="C:nucleus"/>
    <property type="evidence" value="ECO:0007669"/>
    <property type="project" value="UniProtKB-SubCell"/>
</dbReference>